<protein>
    <recommendedName>
        <fullName evidence="3">HAD family hydrolase</fullName>
    </recommendedName>
</protein>
<sequence>MKYLIFDFDGVLADTLETRHRAVQEIDQLTREETEQGADEYHSNSPHTRNHIISEVELQEWKTWMRKYGELQNEYGFKLFHDFIDEIGKIKNANLAVVSSGSNVYIVPKLKTTKLFFTHILTFEDHHSKEEKVEQIYKDWGITPKEAYFFTDTIGDIRELQNIMDKNKIYGCAWGYQGKEKLKEELDENHILYNFLDIQKVWT</sequence>
<dbReference type="PANTHER" id="PTHR43434:SF1">
    <property type="entry name" value="PHOSPHOGLYCOLATE PHOSPHATASE"/>
    <property type="match status" value="1"/>
</dbReference>
<proteinExistence type="predicted"/>
<dbReference type="InterPro" id="IPR036412">
    <property type="entry name" value="HAD-like_sf"/>
</dbReference>
<reference evidence="1 2" key="1">
    <citation type="journal article" date="2016" name="Nat. Commun.">
        <title>Thousands of microbial genomes shed light on interconnected biogeochemical processes in an aquifer system.</title>
        <authorList>
            <person name="Anantharaman K."/>
            <person name="Brown C.T."/>
            <person name="Hug L.A."/>
            <person name="Sharon I."/>
            <person name="Castelle C.J."/>
            <person name="Probst A.J."/>
            <person name="Thomas B.C."/>
            <person name="Singh A."/>
            <person name="Wilkins M.J."/>
            <person name="Karaoz U."/>
            <person name="Brodie E.L."/>
            <person name="Williams K.H."/>
            <person name="Hubbard S.S."/>
            <person name="Banfield J.F."/>
        </authorList>
    </citation>
    <scope>NUCLEOTIDE SEQUENCE [LARGE SCALE GENOMIC DNA]</scope>
</reference>
<dbReference type="InterPro" id="IPR050155">
    <property type="entry name" value="HAD-like_hydrolase_sf"/>
</dbReference>
<dbReference type="Gene3D" id="1.10.150.240">
    <property type="entry name" value="Putative phosphatase, domain 2"/>
    <property type="match status" value="1"/>
</dbReference>
<gene>
    <name evidence="1" type="ORF">A3D35_01880</name>
</gene>
<dbReference type="InterPro" id="IPR023198">
    <property type="entry name" value="PGP-like_dom2"/>
</dbReference>
<dbReference type="Proteomes" id="UP000176421">
    <property type="component" value="Unassembled WGS sequence"/>
</dbReference>
<evidence type="ECO:0008006" key="3">
    <source>
        <dbReference type="Google" id="ProtNLM"/>
    </source>
</evidence>
<dbReference type="SUPFAM" id="SSF56784">
    <property type="entry name" value="HAD-like"/>
    <property type="match status" value="1"/>
</dbReference>
<dbReference type="EMBL" id="MHOS01000048">
    <property type="protein sequence ID" value="OGZ66992.1"/>
    <property type="molecule type" value="Genomic_DNA"/>
</dbReference>
<dbReference type="GO" id="GO:0006281">
    <property type="term" value="P:DNA repair"/>
    <property type="evidence" value="ECO:0007669"/>
    <property type="project" value="TreeGrafter"/>
</dbReference>
<name>A0A1G2HWU1_9BACT</name>
<dbReference type="Gene3D" id="3.40.50.1000">
    <property type="entry name" value="HAD superfamily/HAD-like"/>
    <property type="match status" value="1"/>
</dbReference>
<dbReference type="Pfam" id="PF13419">
    <property type="entry name" value="HAD_2"/>
    <property type="match status" value="1"/>
</dbReference>
<dbReference type="InterPro" id="IPR041492">
    <property type="entry name" value="HAD_2"/>
</dbReference>
<dbReference type="PANTHER" id="PTHR43434">
    <property type="entry name" value="PHOSPHOGLYCOLATE PHOSPHATASE"/>
    <property type="match status" value="1"/>
</dbReference>
<evidence type="ECO:0000313" key="2">
    <source>
        <dbReference type="Proteomes" id="UP000176421"/>
    </source>
</evidence>
<organism evidence="1 2">
    <name type="scientific">Candidatus Staskawiczbacteria bacterium RIFCSPHIGHO2_02_FULL_34_9</name>
    <dbReference type="NCBI Taxonomy" id="1802206"/>
    <lineage>
        <taxon>Bacteria</taxon>
        <taxon>Candidatus Staskawicziibacteriota</taxon>
    </lineage>
</organism>
<dbReference type="GO" id="GO:0008967">
    <property type="term" value="F:phosphoglycolate phosphatase activity"/>
    <property type="evidence" value="ECO:0007669"/>
    <property type="project" value="TreeGrafter"/>
</dbReference>
<comment type="caution">
    <text evidence="1">The sequence shown here is derived from an EMBL/GenBank/DDBJ whole genome shotgun (WGS) entry which is preliminary data.</text>
</comment>
<dbReference type="InterPro" id="IPR023214">
    <property type="entry name" value="HAD_sf"/>
</dbReference>
<evidence type="ECO:0000313" key="1">
    <source>
        <dbReference type="EMBL" id="OGZ66992.1"/>
    </source>
</evidence>
<dbReference type="STRING" id="1802206.A3D35_01880"/>
<dbReference type="AlphaFoldDB" id="A0A1G2HWU1"/>
<accession>A0A1G2HWU1</accession>